<feature type="non-terminal residue" evidence="1">
    <location>
        <position position="265"/>
    </location>
</feature>
<keyword evidence="2" id="KW-1185">Reference proteome</keyword>
<proteinExistence type="predicted"/>
<gene>
    <name evidence="1" type="ORF">HMPREF9441_03957</name>
</gene>
<dbReference type="HOGENOM" id="CLU_1100477_0_0_10"/>
<reference evidence="1 2" key="1">
    <citation type="submission" date="2011-03" db="EMBL/GenBank/DDBJ databases">
        <authorList>
            <person name="Weinstock G."/>
            <person name="Sodergren E."/>
            <person name="Clifton S."/>
            <person name="Fulton L."/>
            <person name="Fulton B."/>
            <person name="Courtney L."/>
            <person name="Fronick C."/>
            <person name="Harrison M."/>
            <person name="Strong C."/>
            <person name="Farmer C."/>
            <person name="Delahaunty K."/>
            <person name="Markovic C."/>
            <person name="Hall O."/>
            <person name="Minx P."/>
            <person name="Tomlinson C."/>
            <person name="Mitreva M."/>
            <person name="Hou S."/>
            <person name="Chen J."/>
            <person name="Wollam A."/>
            <person name="Pepin K.H."/>
            <person name="Johnson M."/>
            <person name="Bhonagiri V."/>
            <person name="Zhang X."/>
            <person name="Suruliraj S."/>
            <person name="Warren W."/>
            <person name="Chinwalla A."/>
            <person name="Mardis E.R."/>
            <person name="Wilson R.K."/>
        </authorList>
    </citation>
    <scope>NUCLEOTIDE SEQUENCE [LARGE SCALE GENOMIC DNA]</scope>
    <source>
        <strain evidence="1 2">YIT 11840</strain>
    </source>
</reference>
<dbReference type="eggNOG" id="COG4932">
    <property type="taxonomic scope" value="Bacteria"/>
</dbReference>
<organism evidence="1 2">
    <name type="scientific">Paraprevotella clara YIT 11840</name>
    <dbReference type="NCBI Taxonomy" id="762968"/>
    <lineage>
        <taxon>Bacteria</taxon>
        <taxon>Pseudomonadati</taxon>
        <taxon>Bacteroidota</taxon>
        <taxon>Bacteroidia</taxon>
        <taxon>Bacteroidales</taxon>
        <taxon>Prevotellaceae</taxon>
        <taxon>Paraprevotella</taxon>
    </lineage>
</organism>
<name>G5SX29_9BACT</name>
<evidence type="ECO:0000313" key="1">
    <source>
        <dbReference type="EMBL" id="EHG98205.1"/>
    </source>
</evidence>
<protein>
    <submittedName>
        <fullName evidence="1">Uncharacterized protein</fullName>
    </submittedName>
</protein>
<accession>G5SX29</accession>
<feature type="non-terminal residue" evidence="1">
    <location>
        <position position="1"/>
    </location>
</feature>
<dbReference type="STRING" id="762968.HMPREF9441_03957"/>
<dbReference type="EMBL" id="AFFY01000114">
    <property type="protein sequence ID" value="EHG98205.1"/>
    <property type="molecule type" value="Genomic_DNA"/>
</dbReference>
<dbReference type="Proteomes" id="UP000003598">
    <property type="component" value="Unassembled WGS sequence"/>
</dbReference>
<dbReference type="AlphaFoldDB" id="G5SX29"/>
<sequence>TVTQTGVSGTYTVTNAIAGVYTITVKDVYGCSSVRTLTIVDKPSLASATLEVDTSVACPGVGNPTTLKLKFDQATFNAYNTDSDVWYRIGSGVWTKVTSSTTNMGAHPSFLPGKTVSITYKTTTKGGTTTICTTEVLDKIVPNSLKDVVITVQTNMNAFASGCTGLTQGMVATVTASAGGTGNLEFSIDNNHWVAPTPATARTYVWKNLTPGRTYKFYVRDAQGCIAEAEGDIYSGTTEPAMQVGLTARPSCAGISNGEVSFTIK</sequence>
<comment type="caution">
    <text evidence="1">The sequence shown here is derived from an EMBL/GenBank/DDBJ whole genome shotgun (WGS) entry which is preliminary data.</text>
</comment>
<evidence type="ECO:0000313" key="2">
    <source>
        <dbReference type="Proteomes" id="UP000003598"/>
    </source>
</evidence>